<accession>A0A0D7A8Q0</accession>
<proteinExistence type="inferred from homology"/>
<feature type="compositionally biased region" description="Basic residues" evidence="5">
    <location>
        <begin position="1"/>
        <end position="12"/>
    </location>
</feature>
<comment type="similarity">
    <text evidence="2 4">Belongs to the eukaryotic RPC7 RNA polymerase subunit family.</text>
</comment>
<feature type="compositionally biased region" description="Acidic residues" evidence="5">
    <location>
        <begin position="143"/>
        <end position="154"/>
    </location>
</feature>
<name>A0A0D7A8Q0_9AGAR</name>
<feature type="region of interest" description="Disordered" evidence="5">
    <location>
        <begin position="131"/>
        <end position="207"/>
    </location>
</feature>
<dbReference type="Pfam" id="PF11705">
    <property type="entry name" value="RNA_pol_3_Rpc31"/>
    <property type="match status" value="1"/>
</dbReference>
<dbReference type="OrthoDB" id="5377312at2759"/>
<organism evidence="6 7">
    <name type="scientific">Fistulina hepatica ATCC 64428</name>
    <dbReference type="NCBI Taxonomy" id="1128425"/>
    <lineage>
        <taxon>Eukaryota</taxon>
        <taxon>Fungi</taxon>
        <taxon>Dikarya</taxon>
        <taxon>Basidiomycota</taxon>
        <taxon>Agaricomycotina</taxon>
        <taxon>Agaricomycetes</taxon>
        <taxon>Agaricomycetidae</taxon>
        <taxon>Agaricales</taxon>
        <taxon>Fistulinaceae</taxon>
        <taxon>Fistulina</taxon>
    </lineage>
</organism>
<comment type="subunit">
    <text evidence="4">Component of the RNA polymerase III (Pol III) complex.</text>
</comment>
<dbReference type="AlphaFoldDB" id="A0A0D7A8Q0"/>
<comment type="subcellular location">
    <subcellularLocation>
        <location evidence="1 4">Nucleus</location>
    </subcellularLocation>
</comment>
<feature type="compositionally biased region" description="Gly residues" evidence="5">
    <location>
        <begin position="198"/>
        <end position="207"/>
    </location>
</feature>
<feature type="compositionally biased region" description="Acidic residues" evidence="5">
    <location>
        <begin position="169"/>
        <end position="179"/>
    </location>
</feature>
<dbReference type="EMBL" id="KN881942">
    <property type="protein sequence ID" value="KIY47362.1"/>
    <property type="molecule type" value="Genomic_DNA"/>
</dbReference>
<dbReference type="Proteomes" id="UP000054144">
    <property type="component" value="Unassembled WGS sequence"/>
</dbReference>
<feature type="region of interest" description="Disordered" evidence="5">
    <location>
        <begin position="1"/>
        <end position="22"/>
    </location>
</feature>
<sequence length="207" mass="23106">MAGRGGRGRGRGRGFGGASNLPPMGLTFADIQSMSREGTALYPPMRPPVLEDITEDERRIAQTQIGFATRLRSSQYYLTEITKSDNLEKYSDRFLNTAKERPTLKRKGLNPEFFPSDIFETFFNPKKKAKHVKKKKQNINLDDVPDEGDDEEKSGEEKSDEGSQVPSDYDVEEEYDNDYADNYFDNGEGDDNDDLGDGDGGGGGDHD</sequence>
<keyword evidence="3 4" id="KW-0539">Nucleus</keyword>
<evidence type="ECO:0000256" key="5">
    <source>
        <dbReference type="SAM" id="MobiDB-lite"/>
    </source>
</evidence>
<protein>
    <recommendedName>
        <fullName evidence="4">DNA-directed RNA polymerase III subunit</fullName>
    </recommendedName>
</protein>
<gene>
    <name evidence="6" type="ORF">FISHEDRAFT_74665</name>
</gene>
<dbReference type="PANTHER" id="PTHR15367">
    <property type="entry name" value="DNA-DIRECTED RNA POLYMERASE III"/>
    <property type="match status" value="1"/>
</dbReference>
<dbReference type="GO" id="GO:0006383">
    <property type="term" value="P:transcription by RNA polymerase III"/>
    <property type="evidence" value="ECO:0007669"/>
    <property type="project" value="UniProtKB-UniRule"/>
</dbReference>
<keyword evidence="7" id="KW-1185">Reference proteome</keyword>
<dbReference type="PANTHER" id="PTHR15367:SF2">
    <property type="entry name" value="DNA-DIRECTED RNA POLYMERASE III SUBUNIT"/>
    <property type="match status" value="1"/>
</dbReference>
<dbReference type="PIRSF" id="PIRSF000777">
    <property type="entry name" value="RNA_polIII_C31"/>
    <property type="match status" value="1"/>
</dbReference>
<evidence type="ECO:0000256" key="2">
    <source>
        <dbReference type="ARBA" id="ARBA00008352"/>
    </source>
</evidence>
<feature type="compositionally biased region" description="Acidic residues" evidence="5">
    <location>
        <begin position="187"/>
        <end position="197"/>
    </location>
</feature>
<evidence type="ECO:0000313" key="7">
    <source>
        <dbReference type="Proteomes" id="UP000054144"/>
    </source>
</evidence>
<evidence type="ECO:0000256" key="3">
    <source>
        <dbReference type="ARBA" id="ARBA00023242"/>
    </source>
</evidence>
<dbReference type="InterPro" id="IPR024661">
    <property type="entry name" value="RNA_pol_III_Rpc31"/>
</dbReference>
<evidence type="ECO:0000256" key="1">
    <source>
        <dbReference type="ARBA" id="ARBA00004123"/>
    </source>
</evidence>
<dbReference type="GO" id="GO:0005666">
    <property type="term" value="C:RNA polymerase III complex"/>
    <property type="evidence" value="ECO:0007669"/>
    <property type="project" value="UniProtKB-UniRule"/>
</dbReference>
<comment type="function">
    <text evidence="4">DNA-dependent RNA polymerase catalyzes the transcription of DNA into RNA using the four ribonucleoside triphosphates as substrates. Specific peripheric component of RNA polymerase III which synthesizes small RNAs, such as 5S rRNA and tRNAs.</text>
</comment>
<evidence type="ECO:0000313" key="6">
    <source>
        <dbReference type="EMBL" id="KIY47362.1"/>
    </source>
</evidence>
<evidence type="ECO:0000256" key="4">
    <source>
        <dbReference type="PIRNR" id="PIRNR000777"/>
    </source>
</evidence>
<reference evidence="6 7" key="1">
    <citation type="journal article" date="2015" name="Fungal Genet. Biol.">
        <title>Evolution of novel wood decay mechanisms in Agaricales revealed by the genome sequences of Fistulina hepatica and Cylindrobasidium torrendii.</title>
        <authorList>
            <person name="Floudas D."/>
            <person name="Held B.W."/>
            <person name="Riley R."/>
            <person name="Nagy L.G."/>
            <person name="Koehler G."/>
            <person name="Ransdell A.S."/>
            <person name="Younus H."/>
            <person name="Chow J."/>
            <person name="Chiniquy J."/>
            <person name="Lipzen A."/>
            <person name="Tritt A."/>
            <person name="Sun H."/>
            <person name="Haridas S."/>
            <person name="LaButti K."/>
            <person name="Ohm R.A."/>
            <person name="Kues U."/>
            <person name="Blanchette R.A."/>
            <person name="Grigoriev I.V."/>
            <person name="Minto R.E."/>
            <person name="Hibbett D.S."/>
        </authorList>
    </citation>
    <scope>NUCLEOTIDE SEQUENCE [LARGE SCALE GENOMIC DNA]</scope>
    <source>
        <strain evidence="6 7">ATCC 64428</strain>
    </source>
</reference>